<evidence type="ECO:0000313" key="2">
    <source>
        <dbReference type="Proteomes" id="UP001380953"/>
    </source>
</evidence>
<accession>A0ACC6PCW6</accession>
<evidence type="ECO:0000313" key="1">
    <source>
        <dbReference type="EMBL" id="MEJ8304329.1"/>
    </source>
</evidence>
<dbReference type="Proteomes" id="UP001380953">
    <property type="component" value="Unassembled WGS sequence"/>
</dbReference>
<organism evidence="1 2">
    <name type="scientific">Saccharibacillus sacchari</name>
    <dbReference type="NCBI Taxonomy" id="456493"/>
    <lineage>
        <taxon>Bacteria</taxon>
        <taxon>Bacillati</taxon>
        <taxon>Bacillota</taxon>
        <taxon>Bacilli</taxon>
        <taxon>Bacillales</taxon>
        <taxon>Paenibacillaceae</taxon>
        <taxon>Saccharibacillus</taxon>
    </lineage>
</organism>
<gene>
    <name evidence="1" type="ORF">WKI47_10540</name>
</gene>
<name>A0ACC6PCW6_9BACL</name>
<reference evidence="1" key="1">
    <citation type="submission" date="2024-03" db="EMBL/GenBank/DDBJ databases">
        <title>Whole genome sequecning of epiphytes from Marcgravia umbellata leaves.</title>
        <authorList>
            <person name="Kumar G."/>
            <person name="Savka M.A."/>
        </authorList>
    </citation>
    <scope>NUCLEOTIDE SEQUENCE</scope>
    <source>
        <strain evidence="1">RIT_BL5</strain>
    </source>
</reference>
<dbReference type="EMBL" id="JBBKAR010000033">
    <property type="protein sequence ID" value="MEJ8304329.1"/>
    <property type="molecule type" value="Genomic_DNA"/>
</dbReference>
<keyword evidence="2" id="KW-1185">Reference proteome</keyword>
<protein>
    <submittedName>
        <fullName evidence="1">Ig domain-containing protein</fullName>
    </submittedName>
</protein>
<comment type="caution">
    <text evidence="1">The sequence shown here is derived from an EMBL/GenBank/DDBJ whole genome shotgun (WGS) entry which is preliminary data.</text>
</comment>
<proteinExistence type="predicted"/>
<sequence length="1137" mass="125788">MKMKTVNLKKTACFTLILILFVSLSVLEPGMYRKKASAQSEETITVLPNIREEVDASGFKHPGIGLTKEVLENARNQVAAEQEPWISYFEQMSQSPAAATNVTSSNANPSNPTTPKTQAVNSKGAFVADGLKAYTQALMYVLTGDEIYRANALAIIRIWEQMDPNQYTYFTDSHIHMGIPLNRMVAAAEILRYTDTQQPQLEWTETDTQTFTDNLIVPVTETFLHHNGYFMNQHLYPLLGAMSGYIFTGNRERYDEGVEWFTVNETAVDQGQNGSIKQLFRLVDEDILTGDPVVPPRVQHVEMGRDQAHGAGDLTNAEILSRLLQAQDTRVDPVTGTVSDTDQAVDAYDFLDQRILAASDYFARFMLGYDIPWTPVAAHTDPNGNPTIVYKAPASGYRGRIGGNIYGQYYHYKYEAGVNIEQEAPYFADMFDKRLPFYWESPDGGADYWLFIPAEAAAEGTATLPKTSADDNLNEIEYRATSLDGRASVETENETSFMRVEAAEEGSAVALVATATAKKTIGFNIRTNGIAKLEVNGWSDQTLVLPNTQGQWQTVVYRMDDFRGLGDLTYLKVFGTGTDVDIDHIRLNVDEVLTPPTFRSGEAEADLFTYTGSQVPIVQEFEADDSGEGETLIYRADDLPSGASFNETAGTFSWKPDQTGVYEFVVSASDGVSVTARTVRVNVSADREAAMESASGLYQEDRAYVSKTRNEFLQVYNETKNVIDSAGDDVFLNFLTQLRTAAESLQELTPLRPDGSMDYSEMIVSSTVGTEIPKLLDDAPDTFAFYGNAVNRTHTFDFGPDFRVTAEAFELQVRASFPERIGGTTIFGSNDNSNWTRLTPGMTEVSEDKQRLDVDPQLAEQSFRFLQIRMIQPSSTMLELSEFRIFGQRVETSNKLETIVLAAENAVRGRLSEGATIRLNFRSSEPITNVQTTIQGREALTHSEDAQNWTAELPVDADLESGTVHFTIDYLTTDGEEAPEATMTTDGSSLTIADETKLLRDIPSITTLQDSNGRSEQQLKSIVTALFDANPGTITDFRLNGSGSGGYIRFDFGESGVSLSKIELLARQDGYYTRIGGTVAQGSHDGVVWTTLTTSAAKTADWQTLTAQSDTAYRYIRLYNAGAWFGNMAELRLHGEL</sequence>